<keyword evidence="1" id="KW-0472">Membrane</keyword>
<dbReference type="Proteomes" id="UP000013148">
    <property type="component" value="Unassembled WGS sequence"/>
</dbReference>
<gene>
    <name evidence="2" type="ORF">F964_03307</name>
</gene>
<sequence length="454" mass="53017">MISFICFLVGLLSFSHFSVLKILVFSLITLCLYRVCYYFNFQKLQIYSSYLYGGLSTGLILRLGIYFGLSKNYVLLMIILPIIGVLLIVVYEELFKKHYSLSLIVFGESEEICTKKPEIKNDCAKVYWQLRDKKPNPSSFYTFSPKEAYLLEQFSALHFFEILRNNHRQFLDGLEELFEIYMHNLPYNLRDFPLPERADINWGGTVLPNFRSTMDRIEYAYIKIKSGDFTYLNCVGEIRSNDKGLSEFSPHWMDDLPNDKVRQCWDYYSITNRYASIIRNSYPKNWDMGFLEAEFPEAAIFQGVDVDLPNSYPIYRINFEITVKSNEKAKKTGIYICKEDHKRIEFMASSKEVDRGWGSVVPIGVDPDTYETLYAEVNWILIERIADEGGSDNSLDVENIKALSSQSCPRSGYWWSPANKSQSRYFEQGEIFPKIENSDWGETIWYLEITNKLQ</sequence>
<keyword evidence="3" id="KW-1185">Reference proteome</keyword>
<comment type="caution">
    <text evidence="2">The sequence shown here is derived from an EMBL/GenBank/DDBJ whole genome shotgun (WGS) entry which is preliminary data.</text>
</comment>
<reference evidence="2 3" key="1">
    <citation type="submission" date="2013-02" db="EMBL/GenBank/DDBJ databases">
        <title>The Genome Sequence of Acinetobacter guillouiae NIPH 991.</title>
        <authorList>
            <consortium name="The Broad Institute Genome Sequencing Platform"/>
            <consortium name="The Broad Institute Genome Sequencing Center for Infectious Disease"/>
            <person name="Cerqueira G."/>
            <person name="Feldgarden M."/>
            <person name="Courvalin P."/>
            <person name="Perichon B."/>
            <person name="Grillot-Courvalin C."/>
            <person name="Clermont D."/>
            <person name="Rocha E."/>
            <person name="Yoon E.-J."/>
            <person name="Nemec A."/>
            <person name="Walker B."/>
            <person name="Young S.K."/>
            <person name="Zeng Q."/>
            <person name="Gargeya S."/>
            <person name="Fitzgerald M."/>
            <person name="Haas B."/>
            <person name="Abouelleil A."/>
            <person name="Alvarado L."/>
            <person name="Arachchi H.M."/>
            <person name="Berlin A.M."/>
            <person name="Chapman S.B."/>
            <person name="Dewar J."/>
            <person name="Goldberg J."/>
            <person name="Griggs A."/>
            <person name="Gujja S."/>
            <person name="Hansen M."/>
            <person name="Howarth C."/>
            <person name="Imamovic A."/>
            <person name="Larimer J."/>
            <person name="McCowan C."/>
            <person name="Murphy C."/>
            <person name="Neiman D."/>
            <person name="Pearson M."/>
            <person name="Priest M."/>
            <person name="Roberts A."/>
            <person name="Saif S."/>
            <person name="Shea T."/>
            <person name="Sisk P."/>
            <person name="Sykes S."/>
            <person name="Wortman J."/>
            <person name="Nusbaum C."/>
            <person name="Birren B."/>
        </authorList>
    </citation>
    <scope>NUCLEOTIDE SEQUENCE [LARGE SCALE GENOMIC DNA]</scope>
    <source>
        <strain evidence="2 3">NIPH 991</strain>
    </source>
</reference>
<accession>N8WW43</accession>
<feature type="transmembrane region" description="Helical" evidence="1">
    <location>
        <begin position="49"/>
        <end position="67"/>
    </location>
</feature>
<dbReference type="RefSeq" id="WP_004821884.1">
    <property type="nucleotide sequence ID" value="NZ_KB849456.1"/>
</dbReference>
<organism evidence="2 3">
    <name type="scientific">Acinetobacter guillouiae NIPH 991</name>
    <dbReference type="NCBI Taxonomy" id="1217656"/>
    <lineage>
        <taxon>Bacteria</taxon>
        <taxon>Pseudomonadati</taxon>
        <taxon>Pseudomonadota</taxon>
        <taxon>Gammaproteobacteria</taxon>
        <taxon>Moraxellales</taxon>
        <taxon>Moraxellaceae</taxon>
        <taxon>Acinetobacter</taxon>
    </lineage>
</organism>
<dbReference type="HOGENOM" id="CLU_048531_1_0_6"/>
<evidence type="ECO:0000256" key="1">
    <source>
        <dbReference type="SAM" id="Phobius"/>
    </source>
</evidence>
<evidence type="ECO:0000313" key="2">
    <source>
        <dbReference type="EMBL" id="ENV16372.1"/>
    </source>
</evidence>
<dbReference type="eggNOG" id="ENOG502ZDFQ">
    <property type="taxonomic scope" value="Bacteria"/>
</dbReference>
<proteinExistence type="predicted"/>
<dbReference type="EMBL" id="APPJ01000012">
    <property type="protein sequence ID" value="ENV16372.1"/>
    <property type="molecule type" value="Genomic_DNA"/>
</dbReference>
<dbReference type="PATRIC" id="fig|1217656.3.peg.3251"/>
<evidence type="ECO:0000313" key="3">
    <source>
        <dbReference type="Proteomes" id="UP000013148"/>
    </source>
</evidence>
<dbReference type="AlphaFoldDB" id="N8WW43"/>
<protein>
    <submittedName>
        <fullName evidence="2">Uncharacterized protein</fullName>
    </submittedName>
</protein>
<keyword evidence="1" id="KW-0812">Transmembrane</keyword>
<name>N8WW43_ACIGI</name>
<feature type="transmembrane region" description="Helical" evidence="1">
    <location>
        <begin position="17"/>
        <end position="37"/>
    </location>
</feature>
<keyword evidence="1" id="KW-1133">Transmembrane helix</keyword>
<feature type="transmembrane region" description="Helical" evidence="1">
    <location>
        <begin position="73"/>
        <end position="91"/>
    </location>
</feature>